<comment type="similarity">
    <text evidence="1 3">Belongs to the D-isomer specific 2-hydroxyacid dehydrogenase family.</text>
</comment>
<dbReference type="SUPFAM" id="SSF51735">
    <property type="entry name" value="NAD(P)-binding Rossmann-fold domains"/>
    <property type="match status" value="1"/>
</dbReference>
<keyword evidence="7" id="KW-1185">Reference proteome</keyword>
<keyword evidence="2 3" id="KW-0560">Oxidoreductase</keyword>
<dbReference type="InterPro" id="IPR036291">
    <property type="entry name" value="NAD(P)-bd_dom_sf"/>
</dbReference>
<dbReference type="Pfam" id="PF02826">
    <property type="entry name" value="2-Hacid_dh_C"/>
    <property type="match status" value="1"/>
</dbReference>
<dbReference type="AlphaFoldDB" id="A0A7D9H4Y6"/>
<gene>
    <name evidence="6" type="primary">GOR1</name>
    <name evidence="6" type="ORF">DEBR0S7_01398G</name>
</gene>
<dbReference type="InterPro" id="IPR029753">
    <property type="entry name" value="D-isomer_DH_CS"/>
</dbReference>
<dbReference type="Pfam" id="PF00389">
    <property type="entry name" value="2-Hacid_dh"/>
    <property type="match status" value="1"/>
</dbReference>
<dbReference type="PROSITE" id="PS00065">
    <property type="entry name" value="D_2_HYDROXYACID_DH_1"/>
    <property type="match status" value="1"/>
</dbReference>
<organism evidence="6 7">
    <name type="scientific">Dekkera bruxellensis</name>
    <name type="common">Brettanomyces custersii</name>
    <dbReference type="NCBI Taxonomy" id="5007"/>
    <lineage>
        <taxon>Eukaryota</taxon>
        <taxon>Fungi</taxon>
        <taxon>Dikarya</taxon>
        <taxon>Ascomycota</taxon>
        <taxon>Saccharomycotina</taxon>
        <taxon>Pichiomycetes</taxon>
        <taxon>Pichiales</taxon>
        <taxon>Pichiaceae</taxon>
        <taxon>Brettanomyces</taxon>
    </lineage>
</organism>
<name>A0A7D9H4Y6_DEKBR</name>
<dbReference type="SUPFAM" id="SSF52283">
    <property type="entry name" value="Formate/glycerate dehydrogenase catalytic domain-like"/>
    <property type="match status" value="1"/>
</dbReference>
<dbReference type="Proteomes" id="UP000478008">
    <property type="component" value="Unassembled WGS sequence"/>
</dbReference>
<evidence type="ECO:0000256" key="2">
    <source>
        <dbReference type="ARBA" id="ARBA00023002"/>
    </source>
</evidence>
<feature type="domain" description="D-isomer specific 2-hydroxyacid dehydrogenase catalytic" evidence="4">
    <location>
        <begin position="118"/>
        <end position="372"/>
    </location>
</feature>
<proteinExistence type="inferred from homology"/>
<dbReference type="GO" id="GO:0051287">
    <property type="term" value="F:NAD binding"/>
    <property type="evidence" value="ECO:0007669"/>
    <property type="project" value="InterPro"/>
</dbReference>
<dbReference type="GO" id="GO:0030267">
    <property type="term" value="F:glyoxylate reductase (NADPH) activity"/>
    <property type="evidence" value="ECO:0007669"/>
    <property type="project" value="TreeGrafter"/>
</dbReference>
<dbReference type="InterPro" id="IPR029752">
    <property type="entry name" value="D-isomer_DH_CS1"/>
</dbReference>
<protein>
    <submittedName>
        <fullName evidence="6">DEBR0S7_01398g1_1</fullName>
    </submittedName>
</protein>
<dbReference type="FunFam" id="3.40.50.720:FF:000026">
    <property type="entry name" value="Glyoxylate/hydroxypyruvate reductase B"/>
    <property type="match status" value="1"/>
</dbReference>
<evidence type="ECO:0000259" key="4">
    <source>
        <dbReference type="Pfam" id="PF00389"/>
    </source>
</evidence>
<evidence type="ECO:0000313" key="6">
    <source>
        <dbReference type="EMBL" id="VUG20324.1"/>
    </source>
</evidence>
<evidence type="ECO:0000313" key="7">
    <source>
        <dbReference type="Proteomes" id="UP000478008"/>
    </source>
</evidence>
<dbReference type="InterPro" id="IPR006140">
    <property type="entry name" value="D-isomer_DH_NAD-bd"/>
</dbReference>
<evidence type="ECO:0000256" key="1">
    <source>
        <dbReference type="ARBA" id="ARBA00005854"/>
    </source>
</evidence>
<dbReference type="PROSITE" id="PS00671">
    <property type="entry name" value="D_2_HYDROXYACID_DH_3"/>
    <property type="match status" value="1"/>
</dbReference>
<accession>A0A7D9H4Y6</accession>
<feature type="domain" description="D-isomer specific 2-hydroxyacid dehydrogenase NAD-binding" evidence="5">
    <location>
        <begin position="166"/>
        <end position="343"/>
    </location>
</feature>
<dbReference type="GO" id="GO:0005829">
    <property type="term" value="C:cytosol"/>
    <property type="evidence" value="ECO:0007669"/>
    <property type="project" value="TreeGrafter"/>
</dbReference>
<dbReference type="Gene3D" id="3.40.50.720">
    <property type="entry name" value="NAD(P)-binding Rossmann-like Domain"/>
    <property type="match status" value="2"/>
</dbReference>
<dbReference type="InterPro" id="IPR006139">
    <property type="entry name" value="D-isomer_2_OHA_DH_cat_dom"/>
</dbReference>
<evidence type="ECO:0000256" key="3">
    <source>
        <dbReference type="RuleBase" id="RU003719"/>
    </source>
</evidence>
<dbReference type="CDD" id="cd12168">
    <property type="entry name" value="Mand_dh_like"/>
    <property type="match status" value="1"/>
</dbReference>
<dbReference type="InterPro" id="IPR050223">
    <property type="entry name" value="D-isomer_2-hydroxyacid_DH"/>
</dbReference>
<evidence type="ECO:0000259" key="5">
    <source>
        <dbReference type="Pfam" id="PF02826"/>
    </source>
</evidence>
<dbReference type="GO" id="GO:0016618">
    <property type="term" value="F:hydroxypyruvate reductase [NAD(P)H] activity"/>
    <property type="evidence" value="ECO:0007669"/>
    <property type="project" value="TreeGrafter"/>
</dbReference>
<reference evidence="6 7" key="1">
    <citation type="submission" date="2019-07" db="EMBL/GenBank/DDBJ databases">
        <authorList>
            <person name="Friedrich A."/>
            <person name="Schacherer J."/>
        </authorList>
    </citation>
    <scope>NUCLEOTIDE SEQUENCE [LARGE SCALE GENOMIC DNA]</scope>
</reference>
<dbReference type="PANTHER" id="PTHR10996:SF257">
    <property type="entry name" value="GLYOXYLATE REDUCTASE 1"/>
    <property type="match status" value="1"/>
</dbReference>
<dbReference type="PANTHER" id="PTHR10996">
    <property type="entry name" value="2-HYDROXYACID DEHYDROGENASE-RELATED"/>
    <property type="match status" value="1"/>
</dbReference>
<sequence>MFTQTKASIGRALGSLRTKITAESTASRISRIQNRKMTTLAYKSLTVLRLGPTVYAEDAWQEMSKNYNVKIVECKPKNRQEFISDLRAGKYADADYITRTFYSANWTGLFDKELAKEIKEHTKVKAVSHNGAGYDQVDAVAFGELGIQVSNVPGLVDNATADTHIYLLLGAMRVFQLGTERMKLGLWPKELNSKVPMGHDPEGKVVGIFGMGGIGRAIRDRLIPFHPKEIIYHNRHQLDSDLEGVAKYVSFDELLAQSDIICVSIPLNSHTKHIINKDTIGKMKDGVVIINTARGAVIDEADMIPALKLGKVGALGSDVWENEPNANPEIYNLPNVTALPHLGTHTIETAKEMEEYVVKNVETFAETGKVLAMVPELKGKF</sequence>
<dbReference type="EMBL" id="CABFWN010000007">
    <property type="protein sequence ID" value="VUG20324.1"/>
    <property type="molecule type" value="Genomic_DNA"/>
</dbReference>